<protein>
    <submittedName>
        <fullName evidence="1">Uncharacterized protein</fullName>
    </submittedName>
</protein>
<sequence length="55" mass="6082">MFVEFLLDFSEIDIMGAFTQANTAPCEDSHVAIHGGNRERELKLSNAPKCNSVNI</sequence>
<name>A0A137NRN8_CONC2</name>
<gene>
    <name evidence="1" type="ORF">CONCODRAFT_13016</name>
</gene>
<organism evidence="1 2">
    <name type="scientific">Conidiobolus coronatus (strain ATCC 28846 / CBS 209.66 / NRRL 28638)</name>
    <name type="common">Delacroixia coronata</name>
    <dbReference type="NCBI Taxonomy" id="796925"/>
    <lineage>
        <taxon>Eukaryota</taxon>
        <taxon>Fungi</taxon>
        <taxon>Fungi incertae sedis</taxon>
        <taxon>Zoopagomycota</taxon>
        <taxon>Entomophthoromycotina</taxon>
        <taxon>Entomophthoromycetes</taxon>
        <taxon>Entomophthorales</taxon>
        <taxon>Ancylistaceae</taxon>
        <taxon>Conidiobolus</taxon>
    </lineage>
</organism>
<accession>A0A137NRN8</accession>
<evidence type="ECO:0000313" key="2">
    <source>
        <dbReference type="Proteomes" id="UP000070444"/>
    </source>
</evidence>
<keyword evidence="2" id="KW-1185">Reference proteome</keyword>
<reference evidence="1 2" key="1">
    <citation type="journal article" date="2015" name="Genome Biol. Evol.">
        <title>Phylogenomic analyses indicate that early fungi evolved digesting cell walls of algal ancestors of land plants.</title>
        <authorList>
            <person name="Chang Y."/>
            <person name="Wang S."/>
            <person name="Sekimoto S."/>
            <person name="Aerts A.L."/>
            <person name="Choi C."/>
            <person name="Clum A."/>
            <person name="LaButti K.M."/>
            <person name="Lindquist E.A."/>
            <person name="Yee Ngan C."/>
            <person name="Ohm R.A."/>
            <person name="Salamov A.A."/>
            <person name="Grigoriev I.V."/>
            <person name="Spatafora J.W."/>
            <person name="Berbee M.L."/>
        </authorList>
    </citation>
    <scope>NUCLEOTIDE SEQUENCE [LARGE SCALE GENOMIC DNA]</scope>
    <source>
        <strain evidence="1 2">NRRL 28638</strain>
    </source>
</reference>
<dbReference type="Proteomes" id="UP000070444">
    <property type="component" value="Unassembled WGS sequence"/>
</dbReference>
<dbReference type="AlphaFoldDB" id="A0A137NRN8"/>
<evidence type="ECO:0000313" key="1">
    <source>
        <dbReference type="EMBL" id="KXN65398.1"/>
    </source>
</evidence>
<dbReference type="EMBL" id="KQ964889">
    <property type="protein sequence ID" value="KXN65398.1"/>
    <property type="molecule type" value="Genomic_DNA"/>
</dbReference>
<proteinExistence type="predicted"/>